<evidence type="ECO:0000256" key="1">
    <source>
        <dbReference type="SAM" id="Coils"/>
    </source>
</evidence>
<proteinExistence type="predicted"/>
<organism evidence="2 3">
    <name type="scientific">Buchananella hordeovulneris</name>
    <dbReference type="NCBI Taxonomy" id="52770"/>
    <lineage>
        <taxon>Bacteria</taxon>
        <taxon>Bacillati</taxon>
        <taxon>Actinomycetota</taxon>
        <taxon>Actinomycetes</taxon>
        <taxon>Actinomycetales</taxon>
        <taxon>Actinomycetaceae</taxon>
        <taxon>Buchananella</taxon>
    </lineage>
</organism>
<evidence type="ECO:0000313" key="3">
    <source>
        <dbReference type="Proteomes" id="UP000185612"/>
    </source>
</evidence>
<accession>A0A1Q5PTN0</accession>
<dbReference type="Proteomes" id="UP000185612">
    <property type="component" value="Unassembled WGS sequence"/>
</dbReference>
<sequence>MAYWQTGSGRSPDLGGDRLRQALEQWRQCMAPLGIAYLTTPLEFPTPALANQWQLNSDIPLLELGDSPSADEVRIAVHDATCQESSGWAQAYYEESWRVDEEFVRENYAELEALQAEYADLGRRYEAAIAAR</sequence>
<evidence type="ECO:0000313" key="2">
    <source>
        <dbReference type="EMBL" id="OKL50815.1"/>
    </source>
</evidence>
<comment type="caution">
    <text evidence="2">The sequence shown here is derived from an EMBL/GenBank/DDBJ whole genome shotgun (WGS) entry which is preliminary data.</text>
</comment>
<reference evidence="3" key="1">
    <citation type="submission" date="2016-12" db="EMBL/GenBank/DDBJ databases">
        <authorList>
            <person name="Meng X."/>
        </authorList>
    </citation>
    <scope>NUCLEOTIDE SEQUENCE [LARGE SCALE GENOMIC DNA]</scope>
    <source>
        <strain evidence="3">DSM 20732</strain>
    </source>
</reference>
<name>A0A1Q5PTN0_9ACTO</name>
<dbReference type="AlphaFoldDB" id="A0A1Q5PTN0"/>
<feature type="coiled-coil region" evidence="1">
    <location>
        <begin position="104"/>
        <end position="131"/>
    </location>
</feature>
<keyword evidence="1" id="KW-0175">Coiled coil</keyword>
<dbReference type="EMBL" id="MQVS01000015">
    <property type="protein sequence ID" value="OKL50815.1"/>
    <property type="molecule type" value="Genomic_DNA"/>
</dbReference>
<protein>
    <submittedName>
        <fullName evidence="2">Uncharacterized protein</fullName>
    </submittedName>
</protein>
<keyword evidence="3" id="KW-1185">Reference proteome</keyword>
<gene>
    <name evidence="2" type="ORF">BSZ40_10705</name>
</gene>
<dbReference type="InParanoid" id="A0A1Q5PTN0"/>